<keyword evidence="10" id="KW-0560">Oxidoreductase</keyword>
<organism evidence="16">
    <name type="scientific">Timema genevievae</name>
    <name type="common">Walking stick</name>
    <dbReference type="NCBI Taxonomy" id="629358"/>
    <lineage>
        <taxon>Eukaryota</taxon>
        <taxon>Metazoa</taxon>
        <taxon>Ecdysozoa</taxon>
        <taxon>Arthropoda</taxon>
        <taxon>Hexapoda</taxon>
        <taxon>Insecta</taxon>
        <taxon>Pterygota</taxon>
        <taxon>Neoptera</taxon>
        <taxon>Polyneoptera</taxon>
        <taxon>Phasmatodea</taxon>
        <taxon>Timematodea</taxon>
        <taxon>Timematoidea</taxon>
        <taxon>Timematidae</taxon>
        <taxon>Timema</taxon>
    </lineage>
</organism>
<feature type="compositionally biased region" description="Basic and acidic residues" evidence="15">
    <location>
        <begin position="726"/>
        <end position="742"/>
    </location>
</feature>
<dbReference type="GO" id="GO:0008395">
    <property type="term" value="F:steroid hydroxylase activity"/>
    <property type="evidence" value="ECO:0007669"/>
    <property type="project" value="TreeGrafter"/>
</dbReference>
<dbReference type="PANTHER" id="PTHR24300">
    <property type="entry name" value="CYTOCHROME P450 508A4-RELATED"/>
    <property type="match status" value="1"/>
</dbReference>
<evidence type="ECO:0000256" key="8">
    <source>
        <dbReference type="ARBA" id="ARBA00022824"/>
    </source>
</evidence>
<reference evidence="16" key="1">
    <citation type="submission" date="2020-11" db="EMBL/GenBank/DDBJ databases">
        <authorList>
            <person name="Tran Van P."/>
        </authorList>
    </citation>
    <scope>NUCLEOTIDE SEQUENCE</scope>
</reference>
<dbReference type="InterPro" id="IPR050182">
    <property type="entry name" value="Cytochrome_P450_fam2"/>
</dbReference>
<evidence type="ECO:0000256" key="10">
    <source>
        <dbReference type="ARBA" id="ARBA00023002"/>
    </source>
</evidence>
<name>A0A7R9K374_TIMGE</name>
<dbReference type="GO" id="GO:0006805">
    <property type="term" value="P:xenobiotic metabolic process"/>
    <property type="evidence" value="ECO:0007669"/>
    <property type="project" value="TreeGrafter"/>
</dbReference>
<proteinExistence type="inferred from homology"/>
<evidence type="ECO:0000313" key="16">
    <source>
        <dbReference type="EMBL" id="CAD7601387.1"/>
    </source>
</evidence>
<keyword evidence="13" id="KW-0472">Membrane</keyword>
<feature type="region of interest" description="Disordered" evidence="15">
    <location>
        <begin position="709"/>
        <end position="742"/>
    </location>
</feature>
<evidence type="ECO:0008006" key="17">
    <source>
        <dbReference type="Google" id="ProtNLM"/>
    </source>
</evidence>
<evidence type="ECO:0000256" key="1">
    <source>
        <dbReference type="ARBA" id="ARBA00001971"/>
    </source>
</evidence>
<evidence type="ECO:0000256" key="5">
    <source>
        <dbReference type="ARBA" id="ARBA00010617"/>
    </source>
</evidence>
<dbReference type="InterPro" id="IPR001128">
    <property type="entry name" value="Cyt_P450"/>
</dbReference>
<evidence type="ECO:0000256" key="3">
    <source>
        <dbReference type="ARBA" id="ARBA00004174"/>
    </source>
</evidence>
<evidence type="ECO:0000256" key="7">
    <source>
        <dbReference type="ARBA" id="ARBA00022723"/>
    </source>
</evidence>
<comment type="similarity">
    <text evidence="5">Belongs to the cytochrome P450 family.</text>
</comment>
<dbReference type="SUPFAM" id="SSF48371">
    <property type="entry name" value="ARM repeat"/>
    <property type="match status" value="1"/>
</dbReference>
<dbReference type="GO" id="GO:0110078">
    <property type="term" value="C:TTT Hsp90 cochaperone complex"/>
    <property type="evidence" value="ECO:0007669"/>
    <property type="project" value="InterPro"/>
</dbReference>
<dbReference type="GO" id="GO:0005506">
    <property type="term" value="F:iron ion binding"/>
    <property type="evidence" value="ECO:0007669"/>
    <property type="project" value="InterPro"/>
</dbReference>
<dbReference type="Pfam" id="PF00067">
    <property type="entry name" value="p450"/>
    <property type="match status" value="2"/>
</dbReference>
<comment type="subcellular location">
    <subcellularLocation>
        <location evidence="4">Endoplasmic reticulum membrane</location>
        <topology evidence="4">Peripheral membrane protein</topology>
    </subcellularLocation>
    <subcellularLocation>
        <location evidence="3">Microsome membrane</location>
        <topology evidence="3">Peripheral membrane protein</topology>
    </subcellularLocation>
</comment>
<evidence type="ECO:0000256" key="9">
    <source>
        <dbReference type="ARBA" id="ARBA00022848"/>
    </source>
</evidence>
<dbReference type="GO" id="GO:0006082">
    <property type="term" value="P:organic acid metabolic process"/>
    <property type="evidence" value="ECO:0007669"/>
    <property type="project" value="TreeGrafter"/>
</dbReference>
<dbReference type="GO" id="GO:0016712">
    <property type="term" value="F:oxidoreductase activity, acting on paired donors, with incorporation or reduction of molecular oxygen, reduced flavin or flavoprotein as one donor, and incorporation of one atom of oxygen"/>
    <property type="evidence" value="ECO:0007669"/>
    <property type="project" value="TreeGrafter"/>
</dbReference>
<dbReference type="AlphaFoldDB" id="A0A7R9K374"/>
<dbReference type="GO" id="GO:0020037">
    <property type="term" value="F:heme binding"/>
    <property type="evidence" value="ECO:0007669"/>
    <property type="project" value="InterPro"/>
</dbReference>
<dbReference type="InterPro" id="IPR018870">
    <property type="entry name" value="Tti2"/>
</dbReference>
<keyword evidence="6" id="KW-0349">Heme</keyword>
<evidence type="ECO:0000256" key="12">
    <source>
        <dbReference type="ARBA" id="ARBA00023033"/>
    </source>
</evidence>
<keyword evidence="8" id="KW-0256">Endoplasmic reticulum</keyword>
<evidence type="ECO:0000256" key="4">
    <source>
        <dbReference type="ARBA" id="ARBA00004406"/>
    </source>
</evidence>
<dbReference type="Gene3D" id="1.10.630.10">
    <property type="entry name" value="Cytochrome P450"/>
    <property type="match status" value="2"/>
</dbReference>
<dbReference type="FunFam" id="1.10.630.10:FF:000238">
    <property type="entry name" value="Cytochrome P450 2A6"/>
    <property type="match status" value="1"/>
</dbReference>
<dbReference type="PANTHER" id="PTHR24300:SF376">
    <property type="entry name" value="CYTOCHROME P450 15A1"/>
    <property type="match status" value="1"/>
</dbReference>
<sequence length="865" mass="99021">MSGTTIGDPAARRFVQTTTTAALTVIWTGRHSGLVPYLSEHLSSVLPTALITVDDFNTETQVFGISCLEHIIEHVTRTELNWYGQGDVIYKALERLLYHREAELVRPLLRCVVLLLGKLEGGYTSHDNNYKWSRYDDVLQIVLQNTEHEQNIPLRRAYMDSLPALLDASKMGVIRWSKRLLRILREYLEVAGYSEHDSAIPTLQVLKVYLEHCQPRIAHNSEALFQMLLRLLYDITKSSEGDGVQSQKIDSRVFQETVDLIEECLDVVIKNAPVQAHNIGSPPSLPIYGSYWFVLLCNYKYIYKSFDTLARWYNTKLLGLHLGPLPTVVACDLDTVKEIFARPEFNGRLDCYISQARAMGVTLGLFFTDSDLWLEQRRFTLRHLRDYGFARRSGLQEENIRQEVMDLLALLNSSKGREDYDVFHDGCALLPQLFCPGMINCLWSVLAGDRFPPEAHKKLRQVAEASFHFVKDVEPTGGALVLTPWLRHFGRNGFGFNGLVKGTGYVTEFFREAVKDHKKNYSEDSLRDFIDDYIQELKKNDTKNIVNSFSEDQLLLLATDLILPTAATVPAMLTFTLIMLLHHPQVMLKAQKEIDGVVGRDRLPSLDDRSSLPYLEAIQREVHRRQSLLPLSVFRRCTEDTMLNGYFIPQHTLVVPNLWSVHNDPELWGDPENFRPERFLDEEGRLLRKDITMPFGGGHVIRREKDRMSERPLQNKEKGRRAIGRPRTELMDQAQKDMEDKGADWRRVAQGEVWRDRNGRECARRHAEKTTLITPDRYSNLDLPFTDSRVFCESIALEHAATEAGRRVCAGETFSRFTIYLFLAALLQNFTFSAPEGKPIPGLDDVISGFSVSPPDFWVKVVPRN</sequence>
<dbReference type="SUPFAM" id="SSF48264">
    <property type="entry name" value="Cytochrome P450"/>
    <property type="match status" value="2"/>
</dbReference>
<comment type="similarity">
    <text evidence="14">Belongs to the TTI2 family.</text>
</comment>
<keyword evidence="12" id="KW-0503">Monooxygenase</keyword>
<keyword evidence="7" id="KW-0479">Metal-binding</keyword>
<comment type="function">
    <text evidence="2">May be involved in the metabolism of insect hormones and in the breakdown of synthetic insecticides.</text>
</comment>
<accession>A0A7R9K374</accession>
<keyword evidence="11" id="KW-0408">Iron</keyword>
<evidence type="ECO:0000256" key="15">
    <source>
        <dbReference type="SAM" id="MobiDB-lite"/>
    </source>
</evidence>
<evidence type="ECO:0000256" key="14">
    <source>
        <dbReference type="ARBA" id="ARBA00034736"/>
    </source>
</evidence>
<dbReference type="Pfam" id="PF10521">
    <property type="entry name" value="Tti2"/>
    <property type="match status" value="1"/>
</dbReference>
<dbReference type="PRINTS" id="PR00463">
    <property type="entry name" value="EP450I"/>
</dbReference>
<dbReference type="InterPro" id="IPR002401">
    <property type="entry name" value="Cyt_P450_E_grp-I"/>
</dbReference>
<dbReference type="EMBL" id="OE842784">
    <property type="protein sequence ID" value="CAD7601387.1"/>
    <property type="molecule type" value="Genomic_DNA"/>
</dbReference>
<evidence type="ECO:0000256" key="2">
    <source>
        <dbReference type="ARBA" id="ARBA00003690"/>
    </source>
</evidence>
<evidence type="ECO:0000256" key="13">
    <source>
        <dbReference type="ARBA" id="ARBA00023136"/>
    </source>
</evidence>
<evidence type="ECO:0000256" key="11">
    <source>
        <dbReference type="ARBA" id="ARBA00023004"/>
    </source>
</evidence>
<keyword evidence="9" id="KW-0492">Microsome</keyword>
<comment type="cofactor">
    <cofactor evidence="1">
        <name>heme</name>
        <dbReference type="ChEBI" id="CHEBI:30413"/>
    </cofactor>
</comment>
<dbReference type="InterPro" id="IPR036396">
    <property type="entry name" value="Cyt_P450_sf"/>
</dbReference>
<dbReference type="GO" id="GO:0005789">
    <property type="term" value="C:endoplasmic reticulum membrane"/>
    <property type="evidence" value="ECO:0007669"/>
    <property type="project" value="UniProtKB-SubCell"/>
</dbReference>
<protein>
    <recommendedName>
        <fullName evidence="17">Cytochrome P450</fullName>
    </recommendedName>
</protein>
<gene>
    <name evidence="16" type="ORF">TGEB3V08_LOCUS7940</name>
</gene>
<dbReference type="InterPro" id="IPR016024">
    <property type="entry name" value="ARM-type_fold"/>
</dbReference>
<evidence type="ECO:0000256" key="6">
    <source>
        <dbReference type="ARBA" id="ARBA00022617"/>
    </source>
</evidence>